<evidence type="ECO:0000256" key="1">
    <source>
        <dbReference type="SAM" id="MobiDB-lite"/>
    </source>
</evidence>
<evidence type="ECO:0008006" key="4">
    <source>
        <dbReference type="Google" id="ProtNLM"/>
    </source>
</evidence>
<dbReference type="OrthoDB" id="2371262at2"/>
<dbReference type="STRING" id="644966.Tmar_0330"/>
<accession>E6SMJ5</accession>
<feature type="region of interest" description="Disordered" evidence="1">
    <location>
        <begin position="1"/>
        <end position="84"/>
    </location>
</feature>
<sequence>MNLAENGEPFHRDEPGPAARPLEAAAPRDFFPAGHVRRVNPFRREPGPSRDADSPAARRRSASACEAGGVPDVGEPARSKPPGGARRLLAEAARLATYVGRVLPAVDRALDRWQARAALIPDPELRRQALASLRTKRFHCEGGAVFAAAVPPDRRATLVEAIVALQTISDYLDNLCDRSESLDPADYRQLHQAMLDAVTPWPAQAPASVPRRAVMPPPHRGQAPLPSRAEAPLPRLATVPAPHRGAPPSADEGTAGSGGRAYYRLHPHQDDGGYLAALVTSCRTALAAFPGYHAVASPVRRLVALYNDLQVNKHGDQAGRLPRLEAWYHREAGRWHGRLAWWEFAAACGSTLGVFALFREALLHPAPPAERVAALVDAYFPWIGGLHILLDYLIDQAEDRAGGDLNLVRPYGDPSRAVEGLAAFAREAARRAEALPDAPLHRLVVDGLLGLYLTDPKVARQHLQPVARRLLAAGGPGARMCFAASRFVRRWRGNAG</sequence>
<name>E6SMJ5_THEM7</name>
<dbReference type="HOGENOM" id="CLU_042799_0_0_9"/>
<evidence type="ECO:0000313" key="3">
    <source>
        <dbReference type="Proteomes" id="UP000008915"/>
    </source>
</evidence>
<proteinExistence type="predicted"/>
<feature type="compositionally biased region" description="Low complexity" evidence="1">
    <location>
        <begin position="16"/>
        <end position="28"/>
    </location>
</feature>
<dbReference type="Pfam" id="PF10776">
    <property type="entry name" value="DUF2600"/>
    <property type="match status" value="2"/>
</dbReference>
<evidence type="ECO:0000313" key="2">
    <source>
        <dbReference type="EMBL" id="ADU50455.1"/>
    </source>
</evidence>
<dbReference type="Proteomes" id="UP000008915">
    <property type="component" value="Chromosome"/>
</dbReference>
<keyword evidence="3" id="KW-1185">Reference proteome</keyword>
<dbReference type="InterPro" id="IPR019712">
    <property type="entry name" value="YtpB-like"/>
</dbReference>
<dbReference type="KEGG" id="tmr:Tmar_0330"/>
<dbReference type="eggNOG" id="ENOG502Z812">
    <property type="taxonomic scope" value="Bacteria"/>
</dbReference>
<reference evidence="3" key="2">
    <citation type="journal article" date="2010" name="Stand. Genomic Sci.">
        <title>Complete genome sequence of Thermaerobacter marianensis type strain (7p75aT).</title>
        <authorList>
            <person name="Han C."/>
            <person name="Gu W."/>
            <person name="Zhang X."/>
            <person name="Lapidus A."/>
            <person name="Nolan M."/>
            <person name="Copeland A."/>
            <person name="Lucas S."/>
            <person name="Glavina Del Rio T."/>
            <person name="Tice H."/>
            <person name="Cheng J."/>
            <person name="Tapia R."/>
            <person name="Goodwin L."/>
            <person name="Pitluck S."/>
            <person name="Pagani I."/>
            <person name="Ivanova N."/>
            <person name="Mavromatis K."/>
            <person name="Mikhailova N."/>
            <person name="Pati A."/>
            <person name="Chen A."/>
            <person name="Palaniappan K."/>
            <person name="Land M."/>
            <person name="Hauser L."/>
            <person name="Chang Y."/>
            <person name="Jeffries C."/>
            <person name="Schneider S."/>
            <person name="Rohde M."/>
            <person name="Goker M."/>
            <person name="Pukall R."/>
            <person name="Woyke T."/>
            <person name="Bristow J."/>
            <person name="Eisen J."/>
            <person name="Markowitz V."/>
            <person name="Hugenholtz P."/>
            <person name="Kyrpides N."/>
            <person name="Klenk H."/>
            <person name="Detter J."/>
        </authorList>
    </citation>
    <scope>NUCLEOTIDE SEQUENCE [LARGE SCALE GENOMIC DNA]</scope>
    <source>
        <strain evidence="3">ATCC 700841 / DSM 12885 / JCM 10246 / 7p75a</strain>
    </source>
</reference>
<dbReference type="EMBL" id="CP002344">
    <property type="protein sequence ID" value="ADU50455.1"/>
    <property type="molecule type" value="Genomic_DNA"/>
</dbReference>
<feature type="region of interest" description="Disordered" evidence="1">
    <location>
        <begin position="208"/>
        <end position="261"/>
    </location>
</feature>
<organism evidence="2 3">
    <name type="scientific">Thermaerobacter marianensis (strain ATCC 700841 / DSM 12885 / JCM 10246 / 7p75a)</name>
    <dbReference type="NCBI Taxonomy" id="644966"/>
    <lineage>
        <taxon>Bacteria</taxon>
        <taxon>Bacillati</taxon>
        <taxon>Bacillota</taxon>
        <taxon>Clostridia</taxon>
        <taxon>Eubacteriales</taxon>
        <taxon>Clostridiales Family XVII. Incertae Sedis</taxon>
        <taxon>Thermaerobacter</taxon>
    </lineage>
</organism>
<protein>
    <recommendedName>
        <fullName evidence="4">Tetraprenyl-beta-curcumene synthase</fullName>
    </recommendedName>
</protein>
<dbReference type="AlphaFoldDB" id="E6SMJ5"/>
<reference evidence="2 3" key="1">
    <citation type="journal article" date="2010" name="Stand. Genomic Sci.">
        <title>Complete genome sequence of Thermaerobacter marianensis type strain (7p75a).</title>
        <authorList>
            <person name="Han C."/>
            <person name="Gu W."/>
            <person name="Zhang X."/>
            <person name="Lapidus A."/>
            <person name="Nolan M."/>
            <person name="Copeland A."/>
            <person name="Lucas S."/>
            <person name="Del Rio T.G."/>
            <person name="Tice H."/>
            <person name="Cheng J.F."/>
            <person name="Tapia R."/>
            <person name="Goodwin L."/>
            <person name="Pitluck S."/>
            <person name="Pagani I."/>
            <person name="Ivanova N."/>
            <person name="Mavromatis K."/>
            <person name="Mikhailova N."/>
            <person name="Pati A."/>
            <person name="Chen A."/>
            <person name="Palaniappan K."/>
            <person name="Land M."/>
            <person name="Hauser L."/>
            <person name="Chang Y.J."/>
            <person name="Jeffries C.D."/>
            <person name="Schneider S."/>
            <person name="Rohde M."/>
            <person name="Goker M."/>
            <person name="Pukall R."/>
            <person name="Woyke T."/>
            <person name="Bristow J."/>
            <person name="Eisen J.A."/>
            <person name="Markowitz V."/>
            <person name="Hugenholtz P."/>
            <person name="Kyrpides N.C."/>
            <person name="Klenk H.P."/>
            <person name="Detter J.C."/>
        </authorList>
    </citation>
    <scope>NUCLEOTIDE SEQUENCE [LARGE SCALE GENOMIC DNA]</scope>
    <source>
        <strain evidence="3">ATCC 700841 / DSM 12885 / JCM 10246 / 7p75a</strain>
    </source>
</reference>
<feature type="compositionally biased region" description="Basic and acidic residues" evidence="1">
    <location>
        <begin position="42"/>
        <end position="53"/>
    </location>
</feature>
<gene>
    <name evidence="2" type="ordered locus">Tmar_0330</name>
</gene>